<dbReference type="GO" id="GO:0015074">
    <property type="term" value="P:DNA integration"/>
    <property type="evidence" value="ECO:0007669"/>
    <property type="project" value="InterPro"/>
</dbReference>
<dbReference type="Proteomes" id="UP000036403">
    <property type="component" value="Unassembled WGS sequence"/>
</dbReference>
<dbReference type="GO" id="GO:0003964">
    <property type="term" value="F:RNA-directed DNA polymerase activity"/>
    <property type="evidence" value="ECO:0007669"/>
    <property type="project" value="UniProtKB-EC"/>
</dbReference>
<dbReference type="Gene3D" id="1.10.340.70">
    <property type="match status" value="1"/>
</dbReference>
<dbReference type="InterPro" id="IPR001584">
    <property type="entry name" value="Integrase_cat-core"/>
</dbReference>
<organism evidence="3 4">
    <name type="scientific">Lasius niger</name>
    <name type="common">Black garden ant</name>
    <dbReference type="NCBI Taxonomy" id="67767"/>
    <lineage>
        <taxon>Eukaryota</taxon>
        <taxon>Metazoa</taxon>
        <taxon>Ecdysozoa</taxon>
        <taxon>Arthropoda</taxon>
        <taxon>Hexapoda</taxon>
        <taxon>Insecta</taxon>
        <taxon>Pterygota</taxon>
        <taxon>Neoptera</taxon>
        <taxon>Endopterygota</taxon>
        <taxon>Hymenoptera</taxon>
        <taxon>Apocrita</taxon>
        <taxon>Aculeata</taxon>
        <taxon>Formicoidea</taxon>
        <taxon>Formicidae</taxon>
        <taxon>Formicinae</taxon>
        <taxon>Lasius</taxon>
        <taxon>Lasius</taxon>
    </lineage>
</organism>
<dbReference type="FunFam" id="1.10.340.70:FF:000001">
    <property type="entry name" value="Retrovirus-related Pol polyprotein from transposon gypsy-like Protein"/>
    <property type="match status" value="1"/>
</dbReference>
<keyword evidence="4" id="KW-1185">Reference proteome</keyword>
<dbReference type="PANTHER" id="PTHR37984">
    <property type="entry name" value="PROTEIN CBG26694"/>
    <property type="match status" value="1"/>
</dbReference>
<sequence length="339" mass="39292">MLVEECEDSILARLRRNQLKDDELKNIRKQVEENQADGFVIVNGLLCKEVNGDTPIVIPKLMQTSVIRQIHERGHFGSAKTEQLLKSDYWIKNMHSKVERVIQNCLACIMAAKKTGKQEGWLHPIDKETPLDTYHVDHLGPMPSTQKKYQYIFAIVDAFTKFVWLYPTKSTNTTEVLNHLMRQSAIFGNPRRIISDQGSAFTSNDFKSYCEDEGIEHITIVTGIPRGNGQIERINRTLIPLLTKLSIPHPAQWHKFVTQAQQYLNHVPSRSTGMTPFYLLFGVRMRLKENLQIREILQAENAIIFQEKRDQLRKEAHEAISKIQTENKQNYKKKRKKTK</sequence>
<dbReference type="SUPFAM" id="SSF53098">
    <property type="entry name" value="Ribonuclease H-like"/>
    <property type="match status" value="1"/>
</dbReference>
<dbReference type="EC" id="2.7.7.49" evidence="1"/>
<dbReference type="OrthoDB" id="7554763at2759"/>
<dbReference type="InterPro" id="IPR036397">
    <property type="entry name" value="RNaseH_sf"/>
</dbReference>
<dbReference type="InterPro" id="IPR012337">
    <property type="entry name" value="RNaseH-like_sf"/>
</dbReference>
<evidence type="ECO:0000259" key="2">
    <source>
        <dbReference type="PROSITE" id="PS50994"/>
    </source>
</evidence>
<evidence type="ECO:0000313" key="4">
    <source>
        <dbReference type="Proteomes" id="UP000036403"/>
    </source>
</evidence>
<reference evidence="3 4" key="1">
    <citation type="submission" date="2015-04" db="EMBL/GenBank/DDBJ databases">
        <title>Lasius niger genome sequencing.</title>
        <authorList>
            <person name="Konorov E.A."/>
            <person name="Nikitin M.A."/>
            <person name="Kirill M.V."/>
            <person name="Chang P."/>
        </authorList>
    </citation>
    <scope>NUCLEOTIDE SEQUENCE [LARGE SCALE GENOMIC DNA]</scope>
    <source>
        <tissue evidence="3">Whole</tissue>
    </source>
</reference>
<protein>
    <recommendedName>
        <fullName evidence="1">RNA-directed DNA polymerase</fullName>
        <ecNumber evidence="1">2.7.7.49</ecNumber>
    </recommendedName>
</protein>
<dbReference type="EMBL" id="LBMM01009423">
    <property type="protein sequence ID" value="KMQ88148.1"/>
    <property type="molecule type" value="Genomic_DNA"/>
</dbReference>
<dbReference type="Pfam" id="PF00665">
    <property type="entry name" value="rve"/>
    <property type="match status" value="1"/>
</dbReference>
<accession>A0A0J7KCM0</accession>
<dbReference type="PANTHER" id="PTHR37984:SF5">
    <property type="entry name" value="PROTEIN NYNRIN-LIKE"/>
    <property type="match status" value="1"/>
</dbReference>
<dbReference type="GO" id="GO:0003676">
    <property type="term" value="F:nucleic acid binding"/>
    <property type="evidence" value="ECO:0007669"/>
    <property type="project" value="InterPro"/>
</dbReference>
<dbReference type="Gene3D" id="3.30.420.10">
    <property type="entry name" value="Ribonuclease H-like superfamily/Ribonuclease H"/>
    <property type="match status" value="1"/>
</dbReference>
<name>A0A0J7KCM0_LASNI</name>
<dbReference type="InterPro" id="IPR041588">
    <property type="entry name" value="Integrase_H2C2"/>
</dbReference>
<evidence type="ECO:0000313" key="3">
    <source>
        <dbReference type="EMBL" id="KMQ88148.1"/>
    </source>
</evidence>
<feature type="domain" description="Integrase catalytic" evidence="2">
    <location>
        <begin position="126"/>
        <end position="284"/>
    </location>
</feature>
<dbReference type="InterPro" id="IPR050951">
    <property type="entry name" value="Retrovirus_Pol_polyprotein"/>
</dbReference>
<dbReference type="Pfam" id="PF17921">
    <property type="entry name" value="Integrase_H2C2"/>
    <property type="match status" value="1"/>
</dbReference>
<dbReference type="AlphaFoldDB" id="A0A0J7KCM0"/>
<dbReference type="PROSITE" id="PS50994">
    <property type="entry name" value="INTEGRASE"/>
    <property type="match status" value="1"/>
</dbReference>
<evidence type="ECO:0000256" key="1">
    <source>
        <dbReference type="ARBA" id="ARBA00012493"/>
    </source>
</evidence>
<dbReference type="PaxDb" id="67767-A0A0J7KCM0"/>
<proteinExistence type="predicted"/>
<gene>
    <name evidence="3" type="ORF">RF55_12416</name>
</gene>
<comment type="caution">
    <text evidence="3">The sequence shown here is derived from an EMBL/GenBank/DDBJ whole genome shotgun (WGS) entry which is preliminary data.</text>
</comment>